<dbReference type="GO" id="GO:0000976">
    <property type="term" value="F:transcription cis-regulatory region binding"/>
    <property type="evidence" value="ECO:0007669"/>
    <property type="project" value="TreeGrafter"/>
</dbReference>
<dbReference type="GO" id="GO:0045893">
    <property type="term" value="P:positive regulation of DNA-templated transcription"/>
    <property type="evidence" value="ECO:0007669"/>
    <property type="project" value="TreeGrafter"/>
</dbReference>
<name>A0AAD3Y0D4_NEPGR</name>
<dbReference type="GO" id="GO:0046982">
    <property type="term" value="F:protein heterodimerization activity"/>
    <property type="evidence" value="ECO:0007669"/>
    <property type="project" value="UniProtKB-ARBA"/>
</dbReference>
<keyword evidence="5" id="KW-0539">Nucleus</keyword>
<evidence type="ECO:0000256" key="2">
    <source>
        <dbReference type="ARBA" id="ARBA00023015"/>
    </source>
</evidence>
<dbReference type="InterPro" id="IPR045314">
    <property type="entry name" value="bZIP_plant_GBF1"/>
</dbReference>
<keyword evidence="2" id="KW-0805">Transcription regulation</keyword>
<protein>
    <recommendedName>
        <fullName evidence="6">BZIP domain-containing protein</fullName>
    </recommendedName>
</protein>
<dbReference type="Proteomes" id="UP001279734">
    <property type="component" value="Unassembled WGS sequence"/>
</dbReference>
<gene>
    <name evidence="7" type="ORF">Nepgr_026410</name>
</gene>
<keyword evidence="8" id="KW-1185">Reference proteome</keyword>
<dbReference type="AlphaFoldDB" id="A0AAD3Y0D4"/>
<evidence type="ECO:0000256" key="3">
    <source>
        <dbReference type="ARBA" id="ARBA00023125"/>
    </source>
</evidence>
<keyword evidence="3" id="KW-0238">DNA-binding</keyword>
<dbReference type="InterPro" id="IPR004827">
    <property type="entry name" value="bZIP"/>
</dbReference>
<dbReference type="Gene3D" id="1.20.5.170">
    <property type="match status" value="1"/>
</dbReference>
<comment type="subcellular location">
    <subcellularLocation>
        <location evidence="1">Nucleus</location>
    </subcellularLocation>
</comment>
<reference evidence="7" key="1">
    <citation type="submission" date="2023-05" db="EMBL/GenBank/DDBJ databases">
        <title>Nepenthes gracilis genome sequencing.</title>
        <authorList>
            <person name="Fukushima K."/>
        </authorList>
    </citation>
    <scope>NUCLEOTIDE SEQUENCE</scope>
    <source>
        <strain evidence="7">SING2019-196</strain>
    </source>
</reference>
<dbReference type="EMBL" id="BSYO01000028">
    <property type="protein sequence ID" value="GMH24567.1"/>
    <property type="molecule type" value="Genomic_DNA"/>
</dbReference>
<evidence type="ECO:0000256" key="4">
    <source>
        <dbReference type="ARBA" id="ARBA00023163"/>
    </source>
</evidence>
<dbReference type="SUPFAM" id="SSF57959">
    <property type="entry name" value="Leucine zipper domain"/>
    <property type="match status" value="1"/>
</dbReference>
<dbReference type="FunFam" id="1.20.5.170:FF:000020">
    <property type="entry name" value="BZIP transcription factor"/>
    <property type="match status" value="1"/>
</dbReference>
<dbReference type="PROSITE" id="PS00036">
    <property type="entry name" value="BZIP_BASIC"/>
    <property type="match status" value="1"/>
</dbReference>
<dbReference type="CDD" id="cd14702">
    <property type="entry name" value="bZIP_plant_GBF1"/>
    <property type="match status" value="1"/>
</dbReference>
<evidence type="ECO:0000256" key="1">
    <source>
        <dbReference type="ARBA" id="ARBA00004123"/>
    </source>
</evidence>
<dbReference type="SMART" id="SM00338">
    <property type="entry name" value="BRLZ"/>
    <property type="match status" value="1"/>
</dbReference>
<evidence type="ECO:0000313" key="7">
    <source>
        <dbReference type="EMBL" id="GMH24567.1"/>
    </source>
</evidence>
<dbReference type="PANTHER" id="PTHR45764:SF38">
    <property type="entry name" value="BZIP TRANSCRIPTION FACTOR 44"/>
    <property type="match status" value="1"/>
</dbReference>
<proteinExistence type="predicted"/>
<dbReference type="InterPro" id="IPR046347">
    <property type="entry name" value="bZIP_sf"/>
</dbReference>
<dbReference type="PANTHER" id="PTHR45764">
    <property type="entry name" value="BZIP TRANSCRIPTION FACTOR 44"/>
    <property type="match status" value="1"/>
</dbReference>
<organism evidence="7 8">
    <name type="scientific">Nepenthes gracilis</name>
    <name type="common">Slender pitcher plant</name>
    <dbReference type="NCBI Taxonomy" id="150966"/>
    <lineage>
        <taxon>Eukaryota</taxon>
        <taxon>Viridiplantae</taxon>
        <taxon>Streptophyta</taxon>
        <taxon>Embryophyta</taxon>
        <taxon>Tracheophyta</taxon>
        <taxon>Spermatophyta</taxon>
        <taxon>Magnoliopsida</taxon>
        <taxon>eudicotyledons</taxon>
        <taxon>Gunneridae</taxon>
        <taxon>Pentapetalae</taxon>
        <taxon>Caryophyllales</taxon>
        <taxon>Nepenthaceae</taxon>
        <taxon>Nepenthes</taxon>
    </lineage>
</organism>
<keyword evidence="4" id="KW-0804">Transcription</keyword>
<sequence>MSTVLSEVLLSGFTNNSALCRYEHLVQSFSVLFIYCGGTSSVSVLQLQQSEHRKKKRMLSNRESARRSRQRKLMHVVDLTAQVSRLRNENSQILSTVNVTEQLYLAVEGENSILRAQLAELHHRLKALYEIIDRLSSQRNHINGVFEAG</sequence>
<evidence type="ECO:0000313" key="8">
    <source>
        <dbReference type="Proteomes" id="UP001279734"/>
    </source>
</evidence>
<evidence type="ECO:0000256" key="5">
    <source>
        <dbReference type="ARBA" id="ARBA00023242"/>
    </source>
</evidence>
<evidence type="ECO:0000259" key="6">
    <source>
        <dbReference type="PROSITE" id="PS50217"/>
    </source>
</evidence>
<accession>A0AAD3Y0D4</accession>
<dbReference type="Pfam" id="PF00170">
    <property type="entry name" value="bZIP_1"/>
    <property type="match status" value="1"/>
</dbReference>
<feature type="domain" description="BZIP" evidence="6">
    <location>
        <begin position="51"/>
        <end position="98"/>
    </location>
</feature>
<comment type="caution">
    <text evidence="7">The sequence shown here is derived from an EMBL/GenBank/DDBJ whole genome shotgun (WGS) entry which is preliminary data.</text>
</comment>
<dbReference type="GO" id="GO:0003700">
    <property type="term" value="F:DNA-binding transcription factor activity"/>
    <property type="evidence" value="ECO:0007669"/>
    <property type="project" value="InterPro"/>
</dbReference>
<dbReference type="GO" id="GO:0005634">
    <property type="term" value="C:nucleus"/>
    <property type="evidence" value="ECO:0007669"/>
    <property type="project" value="UniProtKB-SubCell"/>
</dbReference>
<dbReference type="PROSITE" id="PS50217">
    <property type="entry name" value="BZIP"/>
    <property type="match status" value="1"/>
</dbReference>